<evidence type="ECO:0000313" key="8">
    <source>
        <dbReference type="Proteomes" id="UP001247754"/>
    </source>
</evidence>
<comment type="subcellular location">
    <subcellularLocation>
        <location evidence="1">Cytoplasm</location>
        <location evidence="1">Nucleoid</location>
    </subcellularLocation>
</comment>
<proteinExistence type="inferred from homology"/>
<organism evidence="7 8">
    <name type="scientific">Ruixingdingia sedimenti</name>
    <dbReference type="NCBI Taxonomy" id="3073604"/>
    <lineage>
        <taxon>Bacteria</taxon>
        <taxon>Pseudomonadati</taxon>
        <taxon>Pseudomonadota</taxon>
        <taxon>Alphaproteobacteria</taxon>
        <taxon>Rhodobacterales</taxon>
        <taxon>Paracoccaceae</taxon>
        <taxon>Ruixingdingia</taxon>
    </lineage>
</organism>
<dbReference type="Gene3D" id="4.10.430.10">
    <property type="entry name" value="Histone-like protein H-NS, C-terminal domain"/>
    <property type="match status" value="1"/>
</dbReference>
<reference evidence="7 8" key="1">
    <citation type="submission" date="2023-09" db="EMBL/GenBank/DDBJ databases">
        <title>Xinfangfangia sedmenti sp. nov., isolated the sedment.</title>
        <authorList>
            <person name="Xu L."/>
        </authorList>
    </citation>
    <scope>NUCLEOTIDE SEQUENCE [LARGE SCALE GENOMIC DNA]</scope>
    <source>
        <strain evidence="7 8">LG-4</strain>
    </source>
</reference>
<comment type="similarity">
    <text evidence="2">Belongs to the histone-like protein H-NS family.</text>
</comment>
<dbReference type="InterPro" id="IPR037150">
    <property type="entry name" value="H-NS_C_dom_sf"/>
</dbReference>
<gene>
    <name evidence="7" type="ORF">RGD00_17860</name>
</gene>
<dbReference type="SMART" id="SM00528">
    <property type="entry name" value="HNS"/>
    <property type="match status" value="1"/>
</dbReference>
<evidence type="ECO:0000313" key="7">
    <source>
        <dbReference type="EMBL" id="MDR5654482.1"/>
    </source>
</evidence>
<dbReference type="EMBL" id="JAVKPH010000027">
    <property type="protein sequence ID" value="MDR5654482.1"/>
    <property type="molecule type" value="Genomic_DNA"/>
</dbReference>
<evidence type="ECO:0000256" key="3">
    <source>
        <dbReference type="ARBA" id="ARBA00022490"/>
    </source>
</evidence>
<dbReference type="InterPro" id="IPR036388">
    <property type="entry name" value="WH-like_DNA-bd_sf"/>
</dbReference>
<dbReference type="Gene3D" id="1.10.10.10">
    <property type="entry name" value="Winged helix-like DNA-binding domain superfamily/Winged helix DNA-binding domain"/>
    <property type="match status" value="1"/>
</dbReference>
<keyword evidence="4" id="KW-0238">DNA-binding</keyword>
<protein>
    <submittedName>
        <fullName evidence="7">H-NS family nucleoid-associated regulatory protein</fullName>
    </submittedName>
</protein>
<feature type="domain" description="DNA-binding protein H-NS-like C-terminal" evidence="6">
    <location>
        <begin position="58"/>
        <end position="103"/>
    </location>
</feature>
<feature type="coiled-coil region" evidence="5">
    <location>
        <begin position="8"/>
        <end position="43"/>
    </location>
</feature>
<evidence type="ECO:0000256" key="2">
    <source>
        <dbReference type="ARBA" id="ARBA00010610"/>
    </source>
</evidence>
<dbReference type="RefSeq" id="WP_310458639.1">
    <property type="nucleotide sequence ID" value="NZ_JAVKPH010000027.1"/>
</dbReference>
<keyword evidence="8" id="KW-1185">Reference proteome</keyword>
<sequence length="104" mass="12010">MDLSKLSAEELEQLAKDALAAAKKKREEEKKEVRREIDAMLRARGFSLHEIYQTMQGVDIKAQPPVQYMDPEDPIKTWTGQGRRPKWLLEAIAAGRSLEEFKIR</sequence>
<evidence type="ECO:0000259" key="6">
    <source>
        <dbReference type="SMART" id="SM00528"/>
    </source>
</evidence>
<accession>A0ABU1FDK8</accession>
<dbReference type="PANTHER" id="PTHR38097:SF2">
    <property type="entry name" value="DNA-BINDING PROTEIN STPA"/>
    <property type="match status" value="1"/>
</dbReference>
<comment type="caution">
    <text evidence="7">The sequence shown here is derived from an EMBL/GenBank/DDBJ whole genome shotgun (WGS) entry which is preliminary data.</text>
</comment>
<keyword evidence="5" id="KW-0175">Coiled coil</keyword>
<evidence type="ECO:0000256" key="5">
    <source>
        <dbReference type="SAM" id="Coils"/>
    </source>
</evidence>
<dbReference type="SUPFAM" id="SSF81273">
    <property type="entry name" value="H-NS histone-like proteins"/>
    <property type="match status" value="1"/>
</dbReference>
<dbReference type="Pfam" id="PF00816">
    <property type="entry name" value="Histone_HNS"/>
    <property type="match status" value="1"/>
</dbReference>
<dbReference type="Proteomes" id="UP001247754">
    <property type="component" value="Unassembled WGS sequence"/>
</dbReference>
<dbReference type="InterPro" id="IPR027444">
    <property type="entry name" value="H-NS_C_dom"/>
</dbReference>
<name>A0ABU1FDK8_9RHOB</name>
<evidence type="ECO:0000256" key="1">
    <source>
        <dbReference type="ARBA" id="ARBA00004453"/>
    </source>
</evidence>
<keyword evidence="3" id="KW-0963">Cytoplasm</keyword>
<evidence type="ECO:0000256" key="4">
    <source>
        <dbReference type="ARBA" id="ARBA00023125"/>
    </source>
</evidence>
<dbReference type="PANTHER" id="PTHR38097">
    <property type="match status" value="1"/>
</dbReference>